<organism evidence="2 5">
    <name type="scientific">Nephila pilipes</name>
    <name type="common">Giant wood spider</name>
    <name type="synonym">Nephila maculata</name>
    <dbReference type="NCBI Taxonomy" id="299642"/>
    <lineage>
        <taxon>Eukaryota</taxon>
        <taxon>Metazoa</taxon>
        <taxon>Ecdysozoa</taxon>
        <taxon>Arthropoda</taxon>
        <taxon>Chelicerata</taxon>
        <taxon>Arachnida</taxon>
        <taxon>Araneae</taxon>
        <taxon>Araneomorphae</taxon>
        <taxon>Entelegynae</taxon>
        <taxon>Araneoidea</taxon>
        <taxon>Nephilidae</taxon>
        <taxon>Nephila</taxon>
    </lineage>
</organism>
<evidence type="ECO:0000313" key="2">
    <source>
        <dbReference type="EMBL" id="GFT76152.1"/>
    </source>
</evidence>
<reference evidence="2" key="1">
    <citation type="submission" date="2020-08" db="EMBL/GenBank/DDBJ databases">
        <title>Multicomponent nature underlies the extraordinary mechanical properties of spider dragline silk.</title>
        <authorList>
            <person name="Kono N."/>
            <person name="Nakamura H."/>
            <person name="Mori M."/>
            <person name="Yoshida Y."/>
            <person name="Ohtoshi R."/>
            <person name="Malay A.D."/>
            <person name="Moran D.A.P."/>
            <person name="Tomita M."/>
            <person name="Numata K."/>
            <person name="Arakawa K."/>
        </authorList>
    </citation>
    <scope>NUCLEOTIDE SEQUENCE</scope>
</reference>
<dbReference type="EMBL" id="BMAW01080873">
    <property type="protein sequence ID" value="GFU21596.1"/>
    <property type="molecule type" value="Genomic_DNA"/>
</dbReference>
<gene>
    <name evidence="2" type="ORF">NPIL_133591</name>
    <name evidence="4" type="ORF">NPIL_164221</name>
    <name evidence="3" type="ORF">NPIL_204731</name>
    <name evidence="1" type="ORF">NPIL_648101</name>
</gene>
<evidence type="ECO:0000313" key="4">
    <source>
        <dbReference type="EMBL" id="GFU21596.1"/>
    </source>
</evidence>
<accession>A0A8X6PME4</accession>
<sequence>GPICRDQELVVTGLKNFLTRIFTKYDSSDGRNVSTINVLPKRVVRGLSARALFQLANE</sequence>
<dbReference type="EMBL" id="BMAW01077145">
    <property type="protein sequence ID" value="GFU04850.1"/>
    <property type="molecule type" value="Genomic_DNA"/>
</dbReference>
<dbReference type="AlphaFoldDB" id="A0A8X6PME4"/>
<evidence type="ECO:0000313" key="1">
    <source>
        <dbReference type="EMBL" id="GFS96329.1"/>
    </source>
</evidence>
<dbReference type="Proteomes" id="UP000887013">
    <property type="component" value="Unassembled WGS sequence"/>
</dbReference>
<protein>
    <submittedName>
        <fullName evidence="2">Uncharacterized protein</fullName>
    </submittedName>
</protein>
<name>A0A8X6PME4_NEPPI</name>
<dbReference type="EMBL" id="BMAW01117655">
    <property type="protein sequence ID" value="GFT76152.1"/>
    <property type="molecule type" value="Genomic_DNA"/>
</dbReference>
<evidence type="ECO:0000313" key="5">
    <source>
        <dbReference type="Proteomes" id="UP000887013"/>
    </source>
</evidence>
<comment type="caution">
    <text evidence="2">The sequence shown here is derived from an EMBL/GenBank/DDBJ whole genome shotgun (WGS) entry which is preliminary data.</text>
</comment>
<dbReference type="EMBL" id="BMAW01005876">
    <property type="protein sequence ID" value="GFS96329.1"/>
    <property type="molecule type" value="Genomic_DNA"/>
</dbReference>
<evidence type="ECO:0000313" key="3">
    <source>
        <dbReference type="EMBL" id="GFU04850.1"/>
    </source>
</evidence>
<keyword evidence="5" id="KW-1185">Reference proteome</keyword>
<feature type="non-terminal residue" evidence="2">
    <location>
        <position position="1"/>
    </location>
</feature>
<proteinExistence type="predicted"/>